<name>C0P6S0_MAIZE</name>
<dbReference type="EMBL" id="BT063989">
    <property type="protein sequence ID" value="ACN28686.1"/>
    <property type="molecule type" value="mRNA"/>
</dbReference>
<reference evidence="2" key="2">
    <citation type="submission" date="2012-06" db="EMBL/GenBank/DDBJ databases">
        <authorList>
            <person name="Yu Y."/>
            <person name="Currie J."/>
            <person name="Lomeli R."/>
            <person name="Angelova A."/>
            <person name="Collura K."/>
            <person name="Wissotski M."/>
            <person name="Campos D."/>
            <person name="Kudrna D."/>
            <person name="Golser W."/>
            <person name="Ashely E."/>
            <person name="Descour A."/>
            <person name="Fernandes J."/>
            <person name="Soderlund C."/>
            <person name="Walbot V."/>
        </authorList>
    </citation>
    <scope>NUCLEOTIDE SEQUENCE</scope>
    <source>
        <strain evidence="2">B73</strain>
    </source>
</reference>
<protein>
    <submittedName>
        <fullName evidence="2">Uncharacterized protein</fullName>
    </submittedName>
</protein>
<feature type="compositionally biased region" description="Low complexity" evidence="1">
    <location>
        <begin position="37"/>
        <end position="52"/>
    </location>
</feature>
<dbReference type="AlphaFoldDB" id="C0P6S0"/>
<organism evidence="2">
    <name type="scientific">Zea mays</name>
    <name type="common">Maize</name>
    <dbReference type="NCBI Taxonomy" id="4577"/>
    <lineage>
        <taxon>Eukaryota</taxon>
        <taxon>Viridiplantae</taxon>
        <taxon>Streptophyta</taxon>
        <taxon>Embryophyta</taxon>
        <taxon>Tracheophyta</taxon>
        <taxon>Spermatophyta</taxon>
        <taxon>Magnoliopsida</taxon>
        <taxon>Liliopsida</taxon>
        <taxon>Poales</taxon>
        <taxon>Poaceae</taxon>
        <taxon>PACMAD clade</taxon>
        <taxon>Panicoideae</taxon>
        <taxon>Andropogonodae</taxon>
        <taxon>Andropogoneae</taxon>
        <taxon>Tripsacinae</taxon>
        <taxon>Zea</taxon>
    </lineage>
</organism>
<reference evidence="2" key="1">
    <citation type="journal article" date="2009" name="PLoS Genet.">
        <title>Sequencing, mapping, and analysis of 27,455 maize full-length cDNAs.</title>
        <authorList>
            <person name="Soderlund C."/>
            <person name="Descour A."/>
            <person name="Kudrna D."/>
            <person name="Bomhoff M."/>
            <person name="Boyd L."/>
            <person name="Currie J."/>
            <person name="Angelova A."/>
            <person name="Collura K."/>
            <person name="Wissotski M."/>
            <person name="Ashley E."/>
            <person name="Morrow D."/>
            <person name="Fernandes J."/>
            <person name="Walbot V."/>
            <person name="Yu Y."/>
        </authorList>
    </citation>
    <scope>NUCLEOTIDE SEQUENCE</scope>
    <source>
        <strain evidence="2">B73</strain>
    </source>
</reference>
<feature type="compositionally biased region" description="Polar residues" evidence="1">
    <location>
        <begin position="91"/>
        <end position="101"/>
    </location>
</feature>
<feature type="compositionally biased region" description="Basic and acidic residues" evidence="1">
    <location>
        <begin position="24"/>
        <end position="33"/>
    </location>
</feature>
<accession>C0P6S0</accession>
<feature type="region of interest" description="Disordered" evidence="1">
    <location>
        <begin position="90"/>
        <end position="109"/>
    </location>
</feature>
<evidence type="ECO:0000313" key="2">
    <source>
        <dbReference type="EMBL" id="ACN28686.1"/>
    </source>
</evidence>
<evidence type="ECO:0000256" key="1">
    <source>
        <dbReference type="SAM" id="MobiDB-lite"/>
    </source>
</evidence>
<sequence length="109" mass="11710">MKPVIRRTESRTRRRSRPLSVRPWPEHTEDAALRRASSTCGGTASPSPSSASWFVSRSATRAAPEMAGIPMGSVDGRRCSRSACAHAASCDMSSHSDQIRSGQIGLGLR</sequence>
<proteinExistence type="evidence at transcript level"/>
<feature type="region of interest" description="Disordered" evidence="1">
    <location>
        <begin position="1"/>
        <end position="53"/>
    </location>
</feature>
<feature type="compositionally biased region" description="Basic and acidic residues" evidence="1">
    <location>
        <begin position="1"/>
        <end position="11"/>
    </location>
</feature>